<dbReference type="Proteomes" id="UP000001803">
    <property type="component" value="Chromosome"/>
</dbReference>
<dbReference type="KEGG" id="bhy:BHWA1_02404"/>
<evidence type="ECO:0008006" key="5">
    <source>
        <dbReference type="Google" id="ProtNLM"/>
    </source>
</evidence>
<protein>
    <recommendedName>
        <fullName evidence="5">Lipoprotein</fullName>
    </recommendedName>
</protein>
<evidence type="ECO:0000256" key="2">
    <source>
        <dbReference type="SAM" id="SignalP"/>
    </source>
</evidence>
<keyword evidence="2" id="KW-0732">Signal</keyword>
<evidence type="ECO:0000313" key="3">
    <source>
        <dbReference type="EMBL" id="ACN84858.1"/>
    </source>
</evidence>
<feature type="compositionally biased region" description="Low complexity" evidence="1">
    <location>
        <begin position="23"/>
        <end position="34"/>
    </location>
</feature>
<keyword evidence="4" id="KW-1185">Reference proteome</keyword>
<organism evidence="3 4">
    <name type="scientific">Brachyspira hyodysenteriae (strain ATCC 49526 / WA1)</name>
    <dbReference type="NCBI Taxonomy" id="565034"/>
    <lineage>
        <taxon>Bacteria</taxon>
        <taxon>Pseudomonadati</taxon>
        <taxon>Spirochaetota</taxon>
        <taxon>Spirochaetia</taxon>
        <taxon>Brachyspirales</taxon>
        <taxon>Brachyspiraceae</taxon>
        <taxon>Brachyspira</taxon>
    </lineage>
</organism>
<reference evidence="3 4" key="1">
    <citation type="journal article" date="2009" name="PLoS ONE">
        <title>Genome sequence of the pathogenic intestinal spirochete Brachyspira hyodysenteriae reveals adaptations to its lifestyle in the porcine large intestine.</title>
        <authorList>
            <person name="Bellgard M.I."/>
            <person name="Wanchanthuek P."/>
            <person name="La T."/>
            <person name="Ryan K."/>
            <person name="Moolhuijzen P."/>
            <person name="Albertyn Z."/>
            <person name="Shaban B."/>
            <person name="Motro Y."/>
            <person name="Dunn D.S."/>
            <person name="Schibeci D."/>
            <person name="Hunter A."/>
            <person name="Barrero R."/>
            <person name="Phillips N.D."/>
            <person name="Hampson D.J."/>
        </authorList>
    </citation>
    <scope>NUCLEOTIDE SEQUENCE [LARGE SCALE GENOMIC DNA]</scope>
    <source>
        <strain evidence="4">ATCC 49526 / WA1</strain>
    </source>
</reference>
<dbReference type="PROSITE" id="PS51257">
    <property type="entry name" value="PROKAR_LIPOPROTEIN"/>
    <property type="match status" value="1"/>
</dbReference>
<feature type="chain" id="PRO_5017255207" description="Lipoprotein" evidence="2">
    <location>
        <begin position="20"/>
        <end position="183"/>
    </location>
</feature>
<dbReference type="RefSeq" id="WP_012671888.1">
    <property type="nucleotide sequence ID" value="NC_012225.1"/>
</dbReference>
<feature type="signal peptide" evidence="2">
    <location>
        <begin position="1"/>
        <end position="19"/>
    </location>
</feature>
<sequence length="183" mass="19811">MIKKVLLIAAFIIFAVSCAGSPTDSTQGGNNSGNNNGGNDSGNTGQNKDFPEFFYISGRDEVLVLTLGQYNFESGSVGTDFQSTPKDYNLIPQMANTIVTVTGLTFDSSDTASKNIGLVKEDFTITFDDMVVLSKNGVDKMKTQLKDGEYSKVKLQVKFSLEGYNDLTVNDLVAQCIRENTGK</sequence>
<evidence type="ECO:0000313" key="4">
    <source>
        <dbReference type="Proteomes" id="UP000001803"/>
    </source>
</evidence>
<dbReference type="AlphaFoldDB" id="A0A3B6VJX2"/>
<gene>
    <name evidence="3" type="ordered locus">BHWA1_02404</name>
</gene>
<dbReference type="EMBL" id="CP001357">
    <property type="protein sequence ID" value="ACN84858.1"/>
    <property type="molecule type" value="Genomic_DNA"/>
</dbReference>
<proteinExistence type="predicted"/>
<name>A0A3B6VJX2_BRAHW</name>
<evidence type="ECO:0000256" key="1">
    <source>
        <dbReference type="SAM" id="MobiDB-lite"/>
    </source>
</evidence>
<accession>A0A3B6VJX2</accession>
<feature type="region of interest" description="Disordered" evidence="1">
    <location>
        <begin position="22"/>
        <end position="44"/>
    </location>
</feature>